<feature type="domain" description="Rieske" evidence="11">
    <location>
        <begin position="66"/>
        <end position="158"/>
    </location>
</feature>
<feature type="region of interest" description="Disordered" evidence="10">
    <location>
        <begin position="33"/>
        <end position="79"/>
    </location>
</feature>
<dbReference type="PANTHER" id="PTHR10134">
    <property type="entry name" value="CYTOCHROME B-C1 COMPLEX SUBUNIT RIESKE, MITOCHONDRIAL"/>
    <property type="match status" value="1"/>
</dbReference>
<evidence type="ECO:0000256" key="3">
    <source>
        <dbReference type="ARBA" id="ARBA00022714"/>
    </source>
</evidence>
<evidence type="ECO:0000256" key="8">
    <source>
        <dbReference type="ARBA" id="ARBA00029586"/>
    </source>
</evidence>
<evidence type="ECO:0000256" key="5">
    <source>
        <dbReference type="ARBA" id="ARBA00023004"/>
    </source>
</evidence>
<keyword evidence="5" id="KW-0408">Iron</keyword>
<keyword evidence="3" id="KW-0001">2Fe-2S</keyword>
<keyword evidence="13" id="KW-1185">Reference proteome</keyword>
<protein>
    <recommendedName>
        <fullName evidence="2">Cytochrome bc1 complex Rieske iron-sulfur subunit</fullName>
    </recommendedName>
    <alternativeName>
        <fullName evidence="8">Cytochrome bc1 reductase complex subunit QcrA</fullName>
    </alternativeName>
</protein>
<accession>A0ABV9CJG3</accession>
<name>A0ABV9CJG3_9ACTN</name>
<evidence type="ECO:0000256" key="6">
    <source>
        <dbReference type="ARBA" id="ARBA00023014"/>
    </source>
</evidence>
<dbReference type="RefSeq" id="WP_380841691.1">
    <property type="nucleotide sequence ID" value="NZ_JBHSFP010000011.1"/>
</dbReference>
<evidence type="ECO:0000256" key="9">
    <source>
        <dbReference type="ARBA" id="ARBA00034078"/>
    </source>
</evidence>
<dbReference type="PRINTS" id="PR00162">
    <property type="entry name" value="RIESKE"/>
</dbReference>
<feature type="compositionally biased region" description="Gly residues" evidence="10">
    <location>
        <begin position="53"/>
        <end position="66"/>
    </location>
</feature>
<dbReference type="SUPFAM" id="SSF50022">
    <property type="entry name" value="ISP domain"/>
    <property type="match status" value="1"/>
</dbReference>
<evidence type="ECO:0000256" key="7">
    <source>
        <dbReference type="ARBA" id="ARBA00023157"/>
    </source>
</evidence>
<keyword evidence="6" id="KW-0411">Iron-sulfur</keyword>
<evidence type="ECO:0000313" key="12">
    <source>
        <dbReference type="EMBL" id="MFC4532812.1"/>
    </source>
</evidence>
<comment type="caution">
    <text evidence="12">The sequence shown here is derived from an EMBL/GenBank/DDBJ whole genome shotgun (WGS) entry which is preliminary data.</text>
</comment>
<sequence>MTETDTTRRAAMLGASGAGLAVVLTACGGYGTPATSGGDSSSSEPAPASSSGEAGGDAGSEGGGGDALAKTSDIPKGGGKIFKDEKIVITQPSDGEFVAFSAICTHQGCPVGSVSGGTINCPCHGSKFKIADGSVADGPASRPLEKKEITVKDGSISLA</sequence>
<evidence type="ECO:0000259" key="11">
    <source>
        <dbReference type="PROSITE" id="PS51296"/>
    </source>
</evidence>
<dbReference type="Proteomes" id="UP001596004">
    <property type="component" value="Unassembled WGS sequence"/>
</dbReference>
<dbReference type="Pfam" id="PF00355">
    <property type="entry name" value="Rieske"/>
    <property type="match status" value="1"/>
</dbReference>
<evidence type="ECO:0000313" key="13">
    <source>
        <dbReference type="Proteomes" id="UP001596004"/>
    </source>
</evidence>
<organism evidence="12 13">
    <name type="scientific">Sphaerisporangium dianthi</name>
    <dbReference type="NCBI Taxonomy" id="1436120"/>
    <lineage>
        <taxon>Bacteria</taxon>
        <taxon>Bacillati</taxon>
        <taxon>Actinomycetota</taxon>
        <taxon>Actinomycetes</taxon>
        <taxon>Streptosporangiales</taxon>
        <taxon>Streptosporangiaceae</taxon>
        <taxon>Sphaerisporangium</taxon>
    </lineage>
</organism>
<dbReference type="InterPro" id="IPR006311">
    <property type="entry name" value="TAT_signal"/>
</dbReference>
<comment type="cofactor">
    <cofactor evidence="9">
        <name>[2Fe-2S] cluster</name>
        <dbReference type="ChEBI" id="CHEBI:190135"/>
    </cofactor>
</comment>
<dbReference type="InterPro" id="IPR017941">
    <property type="entry name" value="Rieske_2Fe-2S"/>
</dbReference>
<evidence type="ECO:0000256" key="2">
    <source>
        <dbReference type="ARBA" id="ARBA00015816"/>
    </source>
</evidence>
<comment type="function">
    <text evidence="1">Iron-sulfur subunit of the cytochrome bc1 complex, an essential component of the respiratory electron transport chain required for ATP synthesis. The bc1 complex catalyzes the oxidation of menaquinol and the reduction of cytochrome c in the respiratory chain. The bc1 complex operates through a Q-cycle mechanism that couples electron transfer to generation of the proton gradient that drives ATP synthesis.</text>
</comment>
<evidence type="ECO:0000256" key="1">
    <source>
        <dbReference type="ARBA" id="ARBA00002494"/>
    </source>
</evidence>
<proteinExistence type="predicted"/>
<reference evidence="13" key="1">
    <citation type="journal article" date="2019" name="Int. J. Syst. Evol. Microbiol.">
        <title>The Global Catalogue of Microorganisms (GCM) 10K type strain sequencing project: providing services to taxonomists for standard genome sequencing and annotation.</title>
        <authorList>
            <consortium name="The Broad Institute Genomics Platform"/>
            <consortium name="The Broad Institute Genome Sequencing Center for Infectious Disease"/>
            <person name="Wu L."/>
            <person name="Ma J."/>
        </authorList>
    </citation>
    <scope>NUCLEOTIDE SEQUENCE [LARGE SCALE GENOMIC DNA]</scope>
    <source>
        <strain evidence="13">CGMCC 4.7132</strain>
    </source>
</reference>
<evidence type="ECO:0000256" key="10">
    <source>
        <dbReference type="SAM" id="MobiDB-lite"/>
    </source>
</evidence>
<keyword evidence="7" id="KW-1015">Disulfide bond</keyword>
<keyword evidence="4" id="KW-0479">Metal-binding</keyword>
<feature type="compositionally biased region" description="Low complexity" evidence="10">
    <location>
        <begin position="33"/>
        <end position="52"/>
    </location>
</feature>
<dbReference type="PROSITE" id="PS51318">
    <property type="entry name" value="TAT"/>
    <property type="match status" value="1"/>
</dbReference>
<dbReference type="PROSITE" id="PS51296">
    <property type="entry name" value="RIESKE"/>
    <property type="match status" value="1"/>
</dbReference>
<dbReference type="InterPro" id="IPR036922">
    <property type="entry name" value="Rieske_2Fe-2S_sf"/>
</dbReference>
<evidence type="ECO:0000256" key="4">
    <source>
        <dbReference type="ARBA" id="ARBA00022723"/>
    </source>
</evidence>
<dbReference type="EMBL" id="JBHSFP010000011">
    <property type="protein sequence ID" value="MFC4532812.1"/>
    <property type="molecule type" value="Genomic_DNA"/>
</dbReference>
<dbReference type="InterPro" id="IPR014349">
    <property type="entry name" value="Rieske_Fe-S_prot"/>
</dbReference>
<dbReference type="Gene3D" id="2.102.10.10">
    <property type="entry name" value="Rieske [2Fe-2S] iron-sulphur domain"/>
    <property type="match status" value="1"/>
</dbReference>
<dbReference type="CDD" id="cd03467">
    <property type="entry name" value="Rieske"/>
    <property type="match status" value="1"/>
</dbReference>
<dbReference type="InterPro" id="IPR005805">
    <property type="entry name" value="Rieske_Fe-S_prot_C"/>
</dbReference>
<gene>
    <name evidence="12" type="ORF">ACFO60_18710</name>
</gene>